<evidence type="ECO:0000313" key="2">
    <source>
        <dbReference type="EMBL" id="KAI6301116.1"/>
    </source>
</evidence>
<name>A0ABQ8NRI8_PYRGI</name>
<feature type="region of interest" description="Disordered" evidence="1">
    <location>
        <begin position="25"/>
        <end position="60"/>
    </location>
</feature>
<dbReference type="EMBL" id="JABSND010000042">
    <property type="protein sequence ID" value="KAI6301116.1"/>
    <property type="molecule type" value="Genomic_DNA"/>
</dbReference>
<dbReference type="Proteomes" id="UP001059893">
    <property type="component" value="Unassembled WGS sequence"/>
</dbReference>
<organism evidence="2 3">
    <name type="scientific">Pyricularia grisea</name>
    <name type="common">Crabgrass-specific blast fungus</name>
    <name type="synonym">Magnaporthe grisea</name>
    <dbReference type="NCBI Taxonomy" id="148305"/>
    <lineage>
        <taxon>Eukaryota</taxon>
        <taxon>Fungi</taxon>
        <taxon>Dikarya</taxon>
        <taxon>Ascomycota</taxon>
        <taxon>Pezizomycotina</taxon>
        <taxon>Sordariomycetes</taxon>
        <taxon>Sordariomycetidae</taxon>
        <taxon>Magnaporthales</taxon>
        <taxon>Pyriculariaceae</taxon>
        <taxon>Pyricularia</taxon>
    </lineage>
</organism>
<protein>
    <submittedName>
        <fullName evidence="2">Uncharacterized protein</fullName>
    </submittedName>
</protein>
<evidence type="ECO:0000313" key="3">
    <source>
        <dbReference type="Proteomes" id="UP001059893"/>
    </source>
</evidence>
<keyword evidence="3" id="KW-1185">Reference proteome</keyword>
<proteinExistence type="predicted"/>
<accession>A0ABQ8NRI8</accession>
<evidence type="ECO:0000256" key="1">
    <source>
        <dbReference type="SAM" id="MobiDB-lite"/>
    </source>
</evidence>
<gene>
    <name evidence="2" type="ORF">MCOR33_003298</name>
</gene>
<comment type="caution">
    <text evidence="2">The sequence shown here is derived from an EMBL/GenBank/DDBJ whole genome shotgun (WGS) entry which is preliminary data.</text>
</comment>
<sequence length="101" mass="10936">MMASVELPELGLFYSNTPIAPNSLSSCYNPTRLHTKSPNAKQAQGTSQKGIKKSSDNGSRLMQPVTAHWSRILGIFAPAKSHQMQLFCVASRAGSVTTYAH</sequence>
<reference evidence="2" key="1">
    <citation type="submission" date="2021-01" db="EMBL/GenBank/DDBJ databases">
        <title>Deciphering the adaptive evolutionary patterns associated with biogeogrpahic diversity in the finger millet blast pathogen Magnaporthe oryzae in Eastern Africa.</title>
        <authorList>
            <person name="Onyema G."/>
            <person name="Shittu T.A."/>
            <person name="Dodsworth S."/>
            <person name="Devilliers S."/>
            <person name="Muthumeenakshi S."/>
            <person name="Sreenivasaprasad S."/>
        </authorList>
    </citation>
    <scope>NUCLEOTIDE SEQUENCE</scope>
    <source>
        <strain evidence="2">D15/s37</strain>
    </source>
</reference>
<feature type="compositionally biased region" description="Polar residues" evidence="1">
    <location>
        <begin position="36"/>
        <end position="49"/>
    </location>
</feature>